<evidence type="ECO:0000256" key="10">
    <source>
        <dbReference type="SAM" id="Phobius"/>
    </source>
</evidence>
<dbReference type="CDD" id="cd03233">
    <property type="entry name" value="ABCG_PDR_domain1"/>
    <property type="match status" value="1"/>
</dbReference>
<dbReference type="CDD" id="cd03232">
    <property type="entry name" value="ABCG_PDR_domain2"/>
    <property type="match status" value="1"/>
</dbReference>
<dbReference type="SMART" id="SM00382">
    <property type="entry name" value="AAA"/>
    <property type="match status" value="2"/>
</dbReference>
<evidence type="ECO:0000313" key="12">
    <source>
        <dbReference type="EMBL" id="KAH0536023.1"/>
    </source>
</evidence>
<feature type="compositionally biased region" description="Basic and acidic residues" evidence="9">
    <location>
        <begin position="1451"/>
        <end position="1464"/>
    </location>
</feature>
<dbReference type="GO" id="GO:0005524">
    <property type="term" value="F:ATP binding"/>
    <property type="evidence" value="ECO:0007669"/>
    <property type="project" value="UniProtKB-KW"/>
</dbReference>
<feature type="transmembrane region" description="Helical" evidence="10">
    <location>
        <begin position="718"/>
        <end position="739"/>
    </location>
</feature>
<evidence type="ECO:0000256" key="4">
    <source>
        <dbReference type="ARBA" id="ARBA00022692"/>
    </source>
</evidence>
<dbReference type="GO" id="GO:0016020">
    <property type="term" value="C:membrane"/>
    <property type="evidence" value="ECO:0007669"/>
    <property type="project" value="UniProtKB-SubCell"/>
</dbReference>
<dbReference type="PANTHER" id="PTHR19241">
    <property type="entry name" value="ATP-BINDING CASSETTE TRANSPORTER"/>
    <property type="match status" value="1"/>
</dbReference>
<keyword evidence="4 10" id="KW-0812">Transmembrane</keyword>
<evidence type="ECO:0000256" key="7">
    <source>
        <dbReference type="ARBA" id="ARBA00022989"/>
    </source>
</evidence>
<proteinExistence type="inferred from homology"/>
<keyword evidence="6" id="KW-0067">ATP-binding</keyword>
<keyword evidence="7 10" id="KW-1133">Transmembrane helix</keyword>
<evidence type="ECO:0000256" key="5">
    <source>
        <dbReference type="ARBA" id="ARBA00022741"/>
    </source>
</evidence>
<feature type="transmembrane region" description="Helical" evidence="10">
    <location>
        <begin position="1254"/>
        <end position="1273"/>
    </location>
</feature>
<keyword evidence="8 10" id="KW-0472">Membrane</keyword>
<feature type="transmembrane region" description="Helical" evidence="10">
    <location>
        <begin position="471"/>
        <end position="493"/>
    </location>
</feature>
<dbReference type="OrthoDB" id="245989at2759"/>
<evidence type="ECO:0000256" key="6">
    <source>
        <dbReference type="ARBA" id="ARBA00022840"/>
    </source>
</evidence>
<feature type="transmembrane region" description="Helical" evidence="10">
    <location>
        <begin position="1408"/>
        <end position="1426"/>
    </location>
</feature>
<dbReference type="InterPro" id="IPR027417">
    <property type="entry name" value="P-loop_NTPase"/>
</dbReference>
<feature type="domain" description="ABC transporter" evidence="11">
    <location>
        <begin position="105"/>
        <end position="360"/>
    </location>
</feature>
<evidence type="ECO:0000256" key="3">
    <source>
        <dbReference type="ARBA" id="ARBA00022448"/>
    </source>
</evidence>
<dbReference type="SUPFAM" id="SSF52540">
    <property type="entry name" value="P-loop containing nucleoside triphosphate hydrolases"/>
    <property type="match status" value="2"/>
</dbReference>
<dbReference type="InterPro" id="IPR003439">
    <property type="entry name" value="ABC_transporter-like_ATP-bd"/>
</dbReference>
<evidence type="ECO:0000256" key="2">
    <source>
        <dbReference type="ARBA" id="ARBA00006012"/>
    </source>
</evidence>
<feature type="transmembrane region" description="Helical" evidence="10">
    <location>
        <begin position="610"/>
        <end position="632"/>
    </location>
</feature>
<comment type="caution">
    <text evidence="12">The sequence shown here is derived from an EMBL/GenBank/DDBJ whole genome shotgun (WGS) entry which is preliminary data.</text>
</comment>
<dbReference type="FunFam" id="3.40.50.300:FF:000881">
    <property type="entry name" value="ABC multidrug transporter A-1"/>
    <property type="match status" value="1"/>
</dbReference>
<dbReference type="EMBL" id="JAGHQL010000245">
    <property type="protein sequence ID" value="KAH0536023.1"/>
    <property type="molecule type" value="Genomic_DNA"/>
</dbReference>
<evidence type="ECO:0000259" key="11">
    <source>
        <dbReference type="PROSITE" id="PS50893"/>
    </source>
</evidence>
<feature type="domain" description="ABC transporter" evidence="11">
    <location>
        <begin position="799"/>
        <end position="1042"/>
    </location>
</feature>
<accession>A0A9P8I632</accession>
<organism evidence="12 13">
    <name type="scientific">Glutinoglossum americanum</name>
    <dbReference type="NCBI Taxonomy" id="1670608"/>
    <lineage>
        <taxon>Eukaryota</taxon>
        <taxon>Fungi</taxon>
        <taxon>Dikarya</taxon>
        <taxon>Ascomycota</taxon>
        <taxon>Pezizomycotina</taxon>
        <taxon>Geoglossomycetes</taxon>
        <taxon>Geoglossales</taxon>
        <taxon>Geoglossaceae</taxon>
        <taxon>Glutinoglossum</taxon>
    </lineage>
</organism>
<sequence length="1486" mass="165765">MSFEGEKNHELGVCQLAEQLKRQALSTSGESNFQNPFLGVSKDPALEPVSKNFSANAWISNLTGFTSKDPKRYLRRTAGISFKNVEVYGFGSLTDYQKDVGNVALEVGAFFRWMMGTGKQKIQILRGFDGLVDHGEMLLVLGRPGSGCSTLLKTISGDTHGFFVAPESEINYKGIPAAQMHDQFRGEAIYMAETDVHFPQLTVGQTLLFAAKARAPRDYTFPGVTREMYAEHMRDVIMATFGLSHTMNTNVGNDFIKGTSGGERKRVSIAEAALSGSPLQCWDNATRGLDSANALEFCKTLRLSTELAGATACVALYHVPESIYDIFDKVTVLYEGRQIFFGSCREAKAFFTDMGFECPQRQTTADFLTSLTNPDERLIKPGYEHRTPRSPDEFVTAWENSPQYTKLIQGIDKYNKKYPIGGKSVAEFTASRRAQQAEHQRVQSPYTLSLYQQVMLCVERGFQRLRGDASLTISGIVANSLMALIIGSIFYNLQENTASFYSRSVLLFFAILLNAFASSLEILLLYAQRPIVEKHARYALYHPSAEAISSMICDMPYKIGNCISFNLVLYFMTNLRRTPSAFFVFLVFSFFTTMALSMIFRTVGASSRTLVQALCPATLINVALMVYTGFVIPPTEMVPWFRWIHYIDPIAYAYESLMINEFDGRTFECSTFVPAGTGYADVGGLNHICSTVGAVAGSSVVSGTEYIKLSFNYQSGHLWRNLGIIIAFMIFFMFTYLAATESIAAKKPKGEVLLFRRGYRETAVKRHNDIETSTKSEGRIIQGSPKEMDGAIQKQTAIFQWKDICFDIKIKKEPRRILDHVDGWVKPGTLTALFGPSGAGKTSLLDVLATRNTIGTVSGEALVDGRQRDVSFQRKTGYVQQQDIHLETTTLREALRFNAIMRQPASTSREEKLAYVEEVIELLDMGAYADAIVGVPGEGLNVEQRKKLTVGAELAAKPELLLFLDEPCSGLDSQTSWSILGLLEKLAAHGHSILCTIHQPSATLFQQFDRVLFLGPEGKPVYFGELGQGCSTITSYFERNGATPCPPEANPAEWMMEIIGCVPGSHSDIDWPEVWRGSPELAQVHRELDEMKERLRQNPTINVSGDKADYREFAAPFTVQLWECFKRVNSQYWRSPSYIYSKTALSLLTALFLGFSFYKADNTLQGLQNQTFSVFMLFFVPQILPNFVVQRSLYEARERPAKIYSWQVFMLSNILVELPWNTLMAVFIFVAWYYPIGMFRNAQPTGAVAERGGTMFLLVWAYLMFASTFAHMIQAGMELAEMAGNLANMSFLFALIFCGILVGPSALPGFWIFMYRLSPFTYLVSAVLSVGLANAPARCSDIELLHFEPVSNITCSSYMASYIQRAGGYIANPEATSDCSFCPISDTNTFLASISVDYSDRWRDFGLLWVYVTFNAAAAAVLYWLVRIPKRSIEEAKMQEQQGEPKAAMGDAEKNNRRTESMAKYDGVKASNVVIKTSSSNGFLDS</sequence>
<reference evidence="12" key="1">
    <citation type="submission" date="2021-03" db="EMBL/GenBank/DDBJ databases">
        <title>Comparative genomics and phylogenomic investigation of the class Geoglossomycetes provide insights into ecological specialization and systematics.</title>
        <authorList>
            <person name="Melie T."/>
            <person name="Pirro S."/>
            <person name="Miller A.N."/>
            <person name="Quandt A."/>
        </authorList>
    </citation>
    <scope>NUCLEOTIDE SEQUENCE</scope>
    <source>
        <strain evidence="12">GBOQ0MN5Z8</strain>
    </source>
</reference>
<feature type="transmembrane region" description="Helical" evidence="10">
    <location>
        <begin position="1170"/>
        <end position="1189"/>
    </location>
</feature>
<dbReference type="Pfam" id="PF00005">
    <property type="entry name" value="ABC_tran"/>
    <property type="match status" value="2"/>
</dbReference>
<feature type="region of interest" description="Disordered" evidence="9">
    <location>
        <begin position="1437"/>
        <end position="1464"/>
    </location>
</feature>
<feature type="transmembrane region" description="Helical" evidence="10">
    <location>
        <begin position="505"/>
        <end position="527"/>
    </location>
</feature>
<dbReference type="InterPro" id="IPR003593">
    <property type="entry name" value="AAA+_ATPase"/>
</dbReference>
<evidence type="ECO:0000256" key="8">
    <source>
        <dbReference type="ARBA" id="ARBA00023136"/>
    </source>
</evidence>
<feature type="transmembrane region" description="Helical" evidence="10">
    <location>
        <begin position="581"/>
        <end position="603"/>
    </location>
</feature>
<name>A0A9P8I632_9PEZI</name>
<gene>
    <name evidence="12" type="ORF">FGG08_007090</name>
</gene>
<dbReference type="InterPro" id="IPR010929">
    <property type="entry name" value="PDR_CDR_ABC"/>
</dbReference>
<evidence type="ECO:0000313" key="13">
    <source>
        <dbReference type="Proteomes" id="UP000698800"/>
    </source>
</evidence>
<protein>
    <recommendedName>
        <fullName evidence="11">ABC transporter domain-containing protein</fullName>
    </recommendedName>
</protein>
<dbReference type="GO" id="GO:0140359">
    <property type="term" value="F:ABC-type transporter activity"/>
    <property type="evidence" value="ECO:0007669"/>
    <property type="project" value="InterPro"/>
</dbReference>
<feature type="transmembrane region" description="Helical" evidence="10">
    <location>
        <begin position="1139"/>
        <end position="1158"/>
    </location>
</feature>
<dbReference type="InterPro" id="IPR013525">
    <property type="entry name" value="ABC2_TM"/>
</dbReference>
<dbReference type="InterPro" id="IPR029481">
    <property type="entry name" value="ABC_trans_N"/>
</dbReference>
<keyword evidence="3" id="KW-0813">Transport</keyword>
<comment type="similarity">
    <text evidence="2">Belongs to the ABC transporter superfamily. ABCG family. PDR (TC 3.A.1.205) subfamily.</text>
</comment>
<feature type="transmembrane region" description="Helical" evidence="10">
    <location>
        <begin position="1210"/>
        <end position="1234"/>
    </location>
</feature>
<evidence type="ECO:0000256" key="1">
    <source>
        <dbReference type="ARBA" id="ARBA00004141"/>
    </source>
</evidence>
<evidence type="ECO:0000256" key="9">
    <source>
        <dbReference type="SAM" id="MobiDB-lite"/>
    </source>
</evidence>
<comment type="subcellular location">
    <subcellularLocation>
        <location evidence="1">Membrane</location>
        <topology evidence="1">Multi-pass membrane protein</topology>
    </subcellularLocation>
</comment>
<dbReference type="PROSITE" id="PS50893">
    <property type="entry name" value="ABC_TRANSPORTER_2"/>
    <property type="match status" value="2"/>
</dbReference>
<dbReference type="InterPro" id="IPR034001">
    <property type="entry name" value="ABCG_PDR_1"/>
</dbReference>
<dbReference type="Pfam" id="PF06422">
    <property type="entry name" value="PDR_CDR"/>
    <property type="match status" value="1"/>
</dbReference>
<dbReference type="FunFam" id="3.40.50.300:FF:000054">
    <property type="entry name" value="ABC multidrug transporter atrF"/>
    <property type="match status" value="1"/>
</dbReference>
<dbReference type="Pfam" id="PF01061">
    <property type="entry name" value="ABC2_membrane"/>
    <property type="match status" value="2"/>
</dbReference>
<feature type="transmembrane region" description="Helical" evidence="10">
    <location>
        <begin position="1285"/>
        <end position="1313"/>
    </location>
</feature>
<dbReference type="Proteomes" id="UP000698800">
    <property type="component" value="Unassembled WGS sequence"/>
</dbReference>
<keyword evidence="5" id="KW-0547">Nucleotide-binding</keyword>
<dbReference type="Pfam" id="PF14510">
    <property type="entry name" value="ABC_trans_N"/>
    <property type="match status" value="1"/>
</dbReference>
<keyword evidence="13" id="KW-1185">Reference proteome</keyword>
<dbReference type="Gene3D" id="3.40.50.300">
    <property type="entry name" value="P-loop containing nucleotide triphosphate hydrolases"/>
    <property type="match status" value="2"/>
</dbReference>
<dbReference type="InterPro" id="IPR034003">
    <property type="entry name" value="ABCG_PDR_2"/>
</dbReference>
<dbReference type="GO" id="GO:0016887">
    <property type="term" value="F:ATP hydrolysis activity"/>
    <property type="evidence" value="ECO:0007669"/>
    <property type="project" value="InterPro"/>
</dbReference>